<dbReference type="Proteomes" id="UP001163223">
    <property type="component" value="Chromosome"/>
</dbReference>
<evidence type="ECO:0000313" key="2">
    <source>
        <dbReference type="Proteomes" id="UP001163223"/>
    </source>
</evidence>
<evidence type="ECO:0000313" key="1">
    <source>
        <dbReference type="EMBL" id="WAJ26166.1"/>
    </source>
</evidence>
<sequence>MEAVRSGYRTTARVLHWTVAVLVLGMIPAGLAMTTESLPRGVRDMLFIGHKNAGVLVLALMLARVAFRLTHKPPPLPASLPPIQRHVAAATHTLLYVVVLVMAVSGFVRVQAGGFPIEMLDALGLPPLVQRSDAVAETAKRVHFLAHYAVIGLVALHIAGALHHALWRRDGLVRRMWPPIAP</sequence>
<organism evidence="1 2">
    <name type="scientific">Antarcticirhabdus aurantiaca</name>
    <dbReference type="NCBI Taxonomy" id="2606717"/>
    <lineage>
        <taxon>Bacteria</taxon>
        <taxon>Pseudomonadati</taxon>
        <taxon>Pseudomonadota</taxon>
        <taxon>Alphaproteobacteria</taxon>
        <taxon>Hyphomicrobiales</taxon>
        <taxon>Aurantimonadaceae</taxon>
        <taxon>Antarcticirhabdus</taxon>
    </lineage>
</organism>
<name>A0ACD4NH96_9HYPH</name>
<keyword evidence="2" id="KW-1185">Reference proteome</keyword>
<reference evidence="1" key="1">
    <citation type="submission" date="2022-11" db="EMBL/GenBank/DDBJ databases">
        <title>beta-Carotene-producing bacterium, Jeongeuplla avenae sp. nov., alleviates the salt stress of Arabidopsis seedlings.</title>
        <authorList>
            <person name="Jiang L."/>
            <person name="Lee J."/>
        </authorList>
    </citation>
    <scope>NUCLEOTIDE SEQUENCE</scope>
    <source>
        <strain evidence="1">DY_R2A_6</strain>
    </source>
</reference>
<dbReference type="EMBL" id="CP113520">
    <property type="protein sequence ID" value="WAJ26166.1"/>
    <property type="molecule type" value="Genomic_DNA"/>
</dbReference>
<protein>
    <submittedName>
        <fullName evidence="1">Cytochrome b/b6 domain-containing protein</fullName>
    </submittedName>
</protein>
<proteinExistence type="predicted"/>
<gene>
    <name evidence="1" type="ORF">OXU80_14725</name>
</gene>
<accession>A0ACD4NH96</accession>